<evidence type="ECO:0000259" key="2">
    <source>
        <dbReference type="PROSITE" id="PS51671"/>
    </source>
</evidence>
<accession>A0A9D4UBJ2</accession>
<dbReference type="InterPro" id="IPR002912">
    <property type="entry name" value="ACT_dom"/>
</dbReference>
<dbReference type="InterPro" id="IPR056816">
    <property type="entry name" value="ACR2/9/10_N"/>
</dbReference>
<dbReference type="OrthoDB" id="2019824at2759"/>
<dbReference type="InterPro" id="IPR040217">
    <property type="entry name" value="ACR1-12"/>
</dbReference>
<dbReference type="AlphaFoldDB" id="A0A9D4UBJ2"/>
<dbReference type="SUPFAM" id="SSF55021">
    <property type="entry name" value="ACT-like"/>
    <property type="match status" value="2"/>
</dbReference>
<dbReference type="PANTHER" id="PTHR31096:SF65">
    <property type="entry name" value="ACT DOMAIN-CONTAINING PROTEIN ACR9"/>
    <property type="match status" value="1"/>
</dbReference>
<sequence>MTFQLLQKQSSDPPPRVSSRVADMGALSDECVVIRLGSKPGDPNVITVSCSDELGLACNLARSIFEFGLEVVCADFSTDGRWCLMLFWVTPRQGPAKAIKWALLKKRLVADCPSPSSSLIMSYKANLEYKRDSYLLQTCSADRAGLINDLAQTLWELEVDVHKVNALTTPDGHAVDVFYLSDNRKFPSVKTRQEDVCDQIKSVLGATQSLCQLSLTTDNDFQENLDVRMFPTLPDDLFRESFTSSGDSCPSTDPEFSVNIDNSLSPGHTLLQITFSDRKGILYDCMRVLRDLNLRIAYGRLSTTLKGSGDLDLFILQANGNKLVDPDKQKCLADRLKMDICDPIRVMIVNRGPDTELIVATTVEKNGCARPRILYDVTLVLKMLDICIFKADSEKIAHGDRLWEIYRFLLLEKPNASFKSSRTRTHIVERVKSVLMGVAYFRLGLKRSVLLCSLHGCFAAANQVSIWRKVQTGGLDILKSGDLSTLIQPYL</sequence>
<dbReference type="InterPro" id="IPR045865">
    <property type="entry name" value="ACT-like_dom_sf"/>
</dbReference>
<dbReference type="EMBL" id="JABFUD020000019">
    <property type="protein sequence ID" value="KAI5065008.1"/>
    <property type="molecule type" value="Genomic_DNA"/>
</dbReference>
<evidence type="ECO:0000313" key="4">
    <source>
        <dbReference type="Proteomes" id="UP000886520"/>
    </source>
</evidence>
<dbReference type="InterPro" id="IPR056805">
    <property type="entry name" value="ACT_ACR9/10_C"/>
</dbReference>
<name>A0A9D4UBJ2_ADICA</name>
<dbReference type="PROSITE" id="PS51671">
    <property type="entry name" value="ACT"/>
    <property type="match status" value="1"/>
</dbReference>
<comment type="caution">
    <text evidence="3">The sequence shown here is derived from an EMBL/GenBank/DDBJ whole genome shotgun (WGS) entry which is preliminary data.</text>
</comment>
<proteinExistence type="predicted"/>
<gene>
    <name evidence="3" type="ORF">GOP47_0019703</name>
</gene>
<evidence type="ECO:0000256" key="1">
    <source>
        <dbReference type="ARBA" id="ARBA00022737"/>
    </source>
</evidence>
<evidence type="ECO:0000313" key="3">
    <source>
        <dbReference type="EMBL" id="KAI5065008.1"/>
    </source>
</evidence>
<organism evidence="3 4">
    <name type="scientific">Adiantum capillus-veneris</name>
    <name type="common">Maidenhair fern</name>
    <dbReference type="NCBI Taxonomy" id="13818"/>
    <lineage>
        <taxon>Eukaryota</taxon>
        <taxon>Viridiplantae</taxon>
        <taxon>Streptophyta</taxon>
        <taxon>Embryophyta</taxon>
        <taxon>Tracheophyta</taxon>
        <taxon>Polypodiopsida</taxon>
        <taxon>Polypodiidae</taxon>
        <taxon>Polypodiales</taxon>
        <taxon>Pteridineae</taxon>
        <taxon>Pteridaceae</taxon>
        <taxon>Vittarioideae</taxon>
        <taxon>Adiantum</taxon>
    </lineage>
</organism>
<dbReference type="Pfam" id="PF24914">
    <property type="entry name" value="ACR10_N"/>
    <property type="match status" value="1"/>
</dbReference>
<dbReference type="Pfam" id="PF24931">
    <property type="entry name" value="ACT_ACR9_3rd"/>
    <property type="match status" value="1"/>
</dbReference>
<dbReference type="Proteomes" id="UP000886520">
    <property type="component" value="Chromosome 19"/>
</dbReference>
<feature type="domain" description="ACT" evidence="2">
    <location>
        <begin position="135"/>
        <end position="208"/>
    </location>
</feature>
<dbReference type="Pfam" id="PF24926">
    <property type="entry name" value="ACT_ACR9_C"/>
    <property type="match status" value="1"/>
</dbReference>
<reference evidence="3" key="1">
    <citation type="submission" date="2021-01" db="EMBL/GenBank/DDBJ databases">
        <title>Adiantum capillus-veneris genome.</title>
        <authorList>
            <person name="Fang Y."/>
            <person name="Liao Q."/>
        </authorList>
    </citation>
    <scope>NUCLEOTIDE SEQUENCE</scope>
    <source>
        <strain evidence="3">H3</strain>
        <tissue evidence="3">Leaf</tissue>
    </source>
</reference>
<dbReference type="PANTHER" id="PTHR31096">
    <property type="entry name" value="ACT DOMAIN-CONTAINING PROTEIN ACR4-RELATED"/>
    <property type="match status" value="1"/>
</dbReference>
<keyword evidence="1" id="KW-0677">Repeat</keyword>
<keyword evidence="4" id="KW-1185">Reference proteome</keyword>
<protein>
    <recommendedName>
        <fullName evidence="2">ACT domain-containing protein</fullName>
    </recommendedName>
</protein>